<dbReference type="Gene3D" id="1.10.287.130">
    <property type="match status" value="1"/>
</dbReference>
<dbReference type="GO" id="GO:0000155">
    <property type="term" value="F:phosphorelay sensor kinase activity"/>
    <property type="evidence" value="ECO:0007669"/>
    <property type="project" value="InterPro"/>
</dbReference>
<dbReference type="AlphaFoldDB" id="A0A6F8PL66"/>
<dbReference type="Pfam" id="PF00672">
    <property type="entry name" value="HAMP"/>
    <property type="match status" value="1"/>
</dbReference>
<keyword evidence="10" id="KW-1133">Transmembrane helix</keyword>
<dbReference type="EMBL" id="AP021888">
    <property type="protein sequence ID" value="BBP42853.1"/>
    <property type="molecule type" value="Genomic_DNA"/>
</dbReference>
<keyword evidence="7" id="KW-0418">Kinase</keyword>
<evidence type="ECO:0000259" key="11">
    <source>
        <dbReference type="PROSITE" id="PS50109"/>
    </source>
</evidence>
<feature type="transmembrane region" description="Helical" evidence="10">
    <location>
        <begin position="25"/>
        <end position="44"/>
    </location>
</feature>
<proteinExistence type="predicted"/>
<dbReference type="SMART" id="SM00387">
    <property type="entry name" value="HATPase_c"/>
    <property type="match status" value="1"/>
</dbReference>
<keyword evidence="6" id="KW-0547">Nucleotide-binding</keyword>
<dbReference type="KEGG" id="tzo:THMIRHAT_05990"/>
<dbReference type="Proteomes" id="UP000501466">
    <property type="component" value="Chromosome"/>
</dbReference>
<keyword evidence="5" id="KW-0808">Transferase</keyword>
<dbReference type="Gene3D" id="6.10.340.10">
    <property type="match status" value="1"/>
</dbReference>
<evidence type="ECO:0000256" key="6">
    <source>
        <dbReference type="ARBA" id="ARBA00022741"/>
    </source>
</evidence>
<evidence type="ECO:0000256" key="1">
    <source>
        <dbReference type="ARBA" id="ARBA00000085"/>
    </source>
</evidence>
<evidence type="ECO:0000256" key="9">
    <source>
        <dbReference type="ARBA" id="ARBA00023012"/>
    </source>
</evidence>
<dbReference type="PROSITE" id="PS50109">
    <property type="entry name" value="HIS_KIN"/>
    <property type="match status" value="1"/>
</dbReference>
<dbReference type="GO" id="GO:0007234">
    <property type="term" value="P:osmosensory signaling via phosphorelay pathway"/>
    <property type="evidence" value="ECO:0007669"/>
    <property type="project" value="TreeGrafter"/>
</dbReference>
<dbReference type="Gene3D" id="3.30.565.10">
    <property type="entry name" value="Histidine kinase-like ATPase, C-terminal domain"/>
    <property type="match status" value="1"/>
</dbReference>
<evidence type="ECO:0000256" key="2">
    <source>
        <dbReference type="ARBA" id="ARBA00004370"/>
    </source>
</evidence>
<dbReference type="RefSeq" id="WP_173290641.1">
    <property type="nucleotide sequence ID" value="NZ_AP021888.1"/>
</dbReference>
<evidence type="ECO:0000256" key="3">
    <source>
        <dbReference type="ARBA" id="ARBA00012438"/>
    </source>
</evidence>
<dbReference type="InterPro" id="IPR005467">
    <property type="entry name" value="His_kinase_dom"/>
</dbReference>
<gene>
    <name evidence="13" type="ORF">THMIRHAT_05990</name>
</gene>
<keyword evidence="4" id="KW-0597">Phosphoprotein</keyword>
<dbReference type="GO" id="GO:0000156">
    <property type="term" value="F:phosphorelay response regulator activity"/>
    <property type="evidence" value="ECO:0007669"/>
    <property type="project" value="TreeGrafter"/>
</dbReference>
<comment type="subcellular location">
    <subcellularLocation>
        <location evidence="2">Membrane</location>
    </subcellularLocation>
</comment>
<dbReference type="CDD" id="cd06225">
    <property type="entry name" value="HAMP"/>
    <property type="match status" value="1"/>
</dbReference>
<feature type="domain" description="Histidine kinase" evidence="11">
    <location>
        <begin position="385"/>
        <end position="600"/>
    </location>
</feature>
<dbReference type="Pfam" id="PF00512">
    <property type="entry name" value="HisKA"/>
    <property type="match status" value="1"/>
</dbReference>
<dbReference type="EC" id="2.7.13.3" evidence="3"/>
<sequence length="604" mass="67274">MPTNPIEQIPAKTIIFGVNPFSFRIKTIIGVGLIEAFLLSFLLFQTFSYIQKTQQEYVENTAGVATKIFASAIENALLASDVATIEDYISSALSNKNILYVRVYANNELLAQGGDAELLRQPFEADNFLSNLTDAVYDQSYKISFYDTEFGEIQLGYGVKALESSFDEAKNKFIVIALVELLASGLFSFVLGLYLTRQLKLLEEGANKVAQGDLDFTLDVSSKDEFGRLAATFNQMLGSIKYQKHLTDTANTQLHALLNIAEGAYMLCDKDSNILFVNSAFKDVFECYSIVDRKIDDFDALLKIMSVSDELVLVNDLIANGELNAKEDKTYHDILKLDVRGEIRILERTIKLAKSGKESAWLAIYMFDITEEFRMNEMRDNFLSHAAHEFRTPVTGIFGFTELLMARDYPPEQAKELYKMIHQQSSRLIAMITELLDLAQLDASHQSSLTLAPLDLGLLVREVVANHPYSLHPVHHSLNIAANLPLIKGDKDKLYRAIANIYSNALKYSPKDSTVEVFVLQDKADQVSLLVNDKGQGLKSDELKQIGQRFWRADKSGKIPGTGLGVALSKEIVELHKGSFEVLSTYGKGTCIVISLPVKGSVEG</sequence>
<dbReference type="GO" id="GO:0016020">
    <property type="term" value="C:membrane"/>
    <property type="evidence" value="ECO:0007669"/>
    <property type="project" value="UniProtKB-SubCell"/>
</dbReference>
<dbReference type="Pfam" id="PF02518">
    <property type="entry name" value="HATPase_c"/>
    <property type="match status" value="1"/>
</dbReference>
<dbReference type="SMART" id="SM00388">
    <property type="entry name" value="HisKA"/>
    <property type="match status" value="1"/>
</dbReference>
<dbReference type="PROSITE" id="PS50885">
    <property type="entry name" value="HAMP"/>
    <property type="match status" value="1"/>
</dbReference>
<dbReference type="GO" id="GO:0005524">
    <property type="term" value="F:ATP binding"/>
    <property type="evidence" value="ECO:0007669"/>
    <property type="project" value="UniProtKB-KW"/>
</dbReference>
<dbReference type="PANTHER" id="PTHR42878:SF7">
    <property type="entry name" value="SENSOR HISTIDINE KINASE GLRK"/>
    <property type="match status" value="1"/>
</dbReference>
<dbReference type="InterPro" id="IPR050351">
    <property type="entry name" value="BphY/WalK/GraS-like"/>
</dbReference>
<evidence type="ECO:0000313" key="14">
    <source>
        <dbReference type="Proteomes" id="UP000501466"/>
    </source>
</evidence>
<dbReference type="SUPFAM" id="SSF55874">
    <property type="entry name" value="ATPase domain of HSP90 chaperone/DNA topoisomerase II/histidine kinase"/>
    <property type="match status" value="1"/>
</dbReference>
<comment type="catalytic activity">
    <reaction evidence="1">
        <text>ATP + protein L-histidine = ADP + protein N-phospho-L-histidine.</text>
        <dbReference type="EC" id="2.7.13.3"/>
    </reaction>
</comment>
<keyword evidence="8" id="KW-0067">ATP-binding</keyword>
<protein>
    <recommendedName>
        <fullName evidence="3">histidine kinase</fullName>
        <ecNumber evidence="3">2.7.13.3</ecNumber>
    </recommendedName>
</protein>
<dbReference type="SUPFAM" id="SSF47384">
    <property type="entry name" value="Homodimeric domain of signal transducing histidine kinase"/>
    <property type="match status" value="1"/>
</dbReference>
<organism evidence="13 14">
    <name type="scientific">Thiosulfativibrio zosterae</name>
    <dbReference type="NCBI Taxonomy" id="2675053"/>
    <lineage>
        <taxon>Bacteria</taxon>
        <taxon>Pseudomonadati</taxon>
        <taxon>Pseudomonadota</taxon>
        <taxon>Gammaproteobacteria</taxon>
        <taxon>Thiotrichales</taxon>
        <taxon>Piscirickettsiaceae</taxon>
        <taxon>Thiosulfativibrio</taxon>
    </lineage>
</organism>
<name>A0A6F8PL66_9GAMM</name>
<dbReference type="PRINTS" id="PR00344">
    <property type="entry name" value="BCTRLSENSOR"/>
</dbReference>
<keyword evidence="9" id="KW-0902">Two-component regulatory system</keyword>
<evidence type="ECO:0000256" key="10">
    <source>
        <dbReference type="SAM" id="Phobius"/>
    </source>
</evidence>
<accession>A0A6F8PL66</accession>
<dbReference type="InterPro" id="IPR003594">
    <property type="entry name" value="HATPase_dom"/>
</dbReference>
<dbReference type="InterPro" id="IPR036890">
    <property type="entry name" value="HATPase_C_sf"/>
</dbReference>
<dbReference type="GO" id="GO:0030295">
    <property type="term" value="F:protein kinase activator activity"/>
    <property type="evidence" value="ECO:0007669"/>
    <property type="project" value="TreeGrafter"/>
</dbReference>
<dbReference type="InterPro" id="IPR003660">
    <property type="entry name" value="HAMP_dom"/>
</dbReference>
<dbReference type="SUPFAM" id="SSF158472">
    <property type="entry name" value="HAMP domain-like"/>
    <property type="match status" value="1"/>
</dbReference>
<keyword evidence="14" id="KW-1185">Reference proteome</keyword>
<dbReference type="InterPro" id="IPR004358">
    <property type="entry name" value="Sig_transdc_His_kin-like_C"/>
</dbReference>
<feature type="transmembrane region" description="Helical" evidence="10">
    <location>
        <begin position="173"/>
        <end position="195"/>
    </location>
</feature>
<keyword evidence="10" id="KW-0472">Membrane</keyword>
<dbReference type="InterPro" id="IPR036097">
    <property type="entry name" value="HisK_dim/P_sf"/>
</dbReference>
<reference evidence="14" key="1">
    <citation type="submission" date="2019-11" db="EMBL/GenBank/DDBJ databases">
        <title>Isolation and characterization of two novel species in the genus Thiomicrorhabdus.</title>
        <authorList>
            <person name="Mochizuki J."/>
            <person name="Kojima H."/>
            <person name="Fukui M."/>
        </authorList>
    </citation>
    <scope>NUCLEOTIDE SEQUENCE [LARGE SCALE GENOMIC DNA]</scope>
    <source>
        <strain evidence="14">AkT22</strain>
    </source>
</reference>
<evidence type="ECO:0000256" key="8">
    <source>
        <dbReference type="ARBA" id="ARBA00022840"/>
    </source>
</evidence>
<evidence type="ECO:0000259" key="12">
    <source>
        <dbReference type="PROSITE" id="PS50885"/>
    </source>
</evidence>
<dbReference type="InterPro" id="IPR003661">
    <property type="entry name" value="HisK_dim/P_dom"/>
</dbReference>
<keyword evidence="10" id="KW-0812">Transmembrane</keyword>
<evidence type="ECO:0000256" key="5">
    <source>
        <dbReference type="ARBA" id="ARBA00022679"/>
    </source>
</evidence>
<feature type="domain" description="HAMP" evidence="12">
    <location>
        <begin position="193"/>
        <end position="245"/>
    </location>
</feature>
<dbReference type="PANTHER" id="PTHR42878">
    <property type="entry name" value="TWO-COMPONENT HISTIDINE KINASE"/>
    <property type="match status" value="1"/>
</dbReference>
<evidence type="ECO:0000256" key="4">
    <source>
        <dbReference type="ARBA" id="ARBA00022553"/>
    </source>
</evidence>
<dbReference type="CDD" id="cd00082">
    <property type="entry name" value="HisKA"/>
    <property type="match status" value="1"/>
</dbReference>
<evidence type="ECO:0000313" key="13">
    <source>
        <dbReference type="EMBL" id="BBP42853.1"/>
    </source>
</evidence>
<evidence type="ECO:0000256" key="7">
    <source>
        <dbReference type="ARBA" id="ARBA00022777"/>
    </source>
</evidence>
<dbReference type="FunFam" id="1.10.287.130:FF:000001">
    <property type="entry name" value="Two-component sensor histidine kinase"/>
    <property type="match status" value="1"/>
</dbReference>
<dbReference type="SMART" id="SM00304">
    <property type="entry name" value="HAMP"/>
    <property type="match status" value="1"/>
</dbReference>